<gene>
    <name evidence="2" type="ORF">PhaeoP66_03256</name>
</gene>
<dbReference type="CDD" id="cd00093">
    <property type="entry name" value="HTH_XRE"/>
    <property type="match status" value="1"/>
</dbReference>
<dbReference type="SUPFAM" id="SSF47413">
    <property type="entry name" value="lambda repressor-like DNA-binding domains"/>
    <property type="match status" value="1"/>
</dbReference>
<evidence type="ECO:0000313" key="2">
    <source>
        <dbReference type="EMBL" id="AUQ95998.1"/>
    </source>
</evidence>
<reference evidence="2 3" key="2">
    <citation type="journal article" date="2017" name="Int. J. Syst. Evol. Microbiol.">
        <title>Adaptation of Surface-Associated Bacteria to the Open Ocean: A Genomically Distinct Subpopulation of Phaeobacter gallaeciensis Colonizes Pacific Mesozooplankton.</title>
        <authorList>
            <person name="Freese H.M."/>
            <person name="Methner A."/>
            <person name="Overmann J."/>
        </authorList>
    </citation>
    <scope>NUCLEOTIDE SEQUENCE [LARGE SCALE GENOMIC DNA]</scope>
    <source>
        <strain evidence="2 3">P66</strain>
    </source>
</reference>
<keyword evidence="3" id="KW-1185">Reference proteome</keyword>
<evidence type="ECO:0000313" key="3">
    <source>
        <dbReference type="Proteomes" id="UP000236536"/>
    </source>
</evidence>
<protein>
    <submittedName>
        <fullName evidence="2">Helix-turn-helix protein</fullName>
    </submittedName>
</protein>
<dbReference type="SMART" id="SM00530">
    <property type="entry name" value="HTH_XRE"/>
    <property type="match status" value="1"/>
</dbReference>
<organism evidence="2 3">
    <name type="scientific">Phaeobacter inhibens</name>
    <dbReference type="NCBI Taxonomy" id="221822"/>
    <lineage>
        <taxon>Bacteria</taxon>
        <taxon>Pseudomonadati</taxon>
        <taxon>Pseudomonadota</taxon>
        <taxon>Alphaproteobacteria</taxon>
        <taxon>Rhodobacterales</taxon>
        <taxon>Roseobacteraceae</taxon>
        <taxon>Phaeobacter</taxon>
    </lineage>
</organism>
<dbReference type="PROSITE" id="PS50943">
    <property type="entry name" value="HTH_CROC1"/>
    <property type="match status" value="1"/>
</dbReference>
<dbReference type="Proteomes" id="UP000236536">
    <property type="component" value="Chromosome"/>
</dbReference>
<dbReference type="EMBL" id="CP010705">
    <property type="protein sequence ID" value="AUQ95998.1"/>
    <property type="molecule type" value="Genomic_DNA"/>
</dbReference>
<dbReference type="InterPro" id="IPR001387">
    <property type="entry name" value="Cro/C1-type_HTH"/>
</dbReference>
<evidence type="ECO:0000259" key="1">
    <source>
        <dbReference type="PROSITE" id="PS50943"/>
    </source>
</evidence>
<dbReference type="Pfam" id="PF01381">
    <property type="entry name" value="HTH_3"/>
    <property type="match status" value="1"/>
</dbReference>
<reference evidence="2 3" key="1">
    <citation type="journal article" date="2017" name="Genome Biol. Evol.">
        <title>Trajectories and Drivers of Genome Evolution in Surface-Associated Marine Phaeobacter.</title>
        <authorList>
            <person name="Freese H.M."/>
            <person name="Sikorski J."/>
            <person name="Bunk B."/>
            <person name="Scheuner C."/>
            <person name="Meier-Kolthoff J.P."/>
            <person name="Sproer C."/>
            <person name="Gram L."/>
            <person name="Overmann J."/>
        </authorList>
    </citation>
    <scope>NUCLEOTIDE SEQUENCE [LARGE SCALE GENOMIC DNA]</scope>
    <source>
        <strain evidence="2 3">P66</strain>
    </source>
</reference>
<proteinExistence type="predicted"/>
<feature type="domain" description="HTH cro/C1-type" evidence="1">
    <location>
        <begin position="27"/>
        <end position="81"/>
    </location>
</feature>
<dbReference type="InterPro" id="IPR010982">
    <property type="entry name" value="Lambda_DNA-bd_dom_sf"/>
</dbReference>
<dbReference type="Gene3D" id="1.10.260.40">
    <property type="entry name" value="lambda repressor-like DNA-binding domains"/>
    <property type="match status" value="1"/>
</dbReference>
<accession>A0ABM6RHN9</accession>
<name>A0ABM6RHN9_9RHOB</name>
<sequence length="140" mass="15509">MEAGGDEPTSPDVRPKHLTKHEFGRRLYNFMLRKGWSQSELARRADVKRDSVSTYVRGVSLPGPLNLEKLAKALDVDTAELLPNHIEAAIDEDAPSLELKISSSNSQLAWLRVNRLVSTSAAMKVVEILNSDELPESKEG</sequence>